<feature type="transmembrane region" description="Helical" evidence="1">
    <location>
        <begin position="184"/>
        <end position="201"/>
    </location>
</feature>
<dbReference type="NCBIfam" id="TIGR02046">
    <property type="entry name" value="sdhC_b558_fam"/>
    <property type="match status" value="1"/>
</dbReference>
<accession>A0A660CLN3</accession>
<reference evidence="2 3" key="1">
    <citation type="submission" date="2019-07" db="EMBL/GenBank/DDBJ databases">
        <title>R&amp;d 2014.</title>
        <authorList>
            <person name="Klenk H.-P."/>
        </authorList>
    </citation>
    <scope>NUCLEOTIDE SEQUENCE [LARGE SCALE GENOMIC DNA]</scope>
    <source>
        <strain evidence="2 3">DSM 43194</strain>
    </source>
</reference>
<dbReference type="EMBL" id="VLJV01000001">
    <property type="protein sequence ID" value="TWH22121.1"/>
    <property type="molecule type" value="Genomic_DNA"/>
</dbReference>
<feature type="transmembrane region" description="Helical" evidence="1">
    <location>
        <begin position="43"/>
        <end position="61"/>
    </location>
</feature>
<dbReference type="Proteomes" id="UP000317303">
    <property type="component" value="Unassembled WGS sequence"/>
</dbReference>
<dbReference type="InterPro" id="IPR011138">
    <property type="entry name" value="Cytochrome_b-558"/>
</dbReference>
<evidence type="ECO:0000313" key="3">
    <source>
        <dbReference type="Proteomes" id="UP000317303"/>
    </source>
</evidence>
<dbReference type="CDD" id="cd03498">
    <property type="entry name" value="SQR_TypeB_2_TM"/>
    <property type="match status" value="1"/>
</dbReference>
<feature type="transmembrane region" description="Helical" evidence="1">
    <location>
        <begin position="91"/>
        <end position="112"/>
    </location>
</feature>
<organism evidence="2 3">
    <name type="scientific">Prauserella rugosa</name>
    <dbReference type="NCBI Taxonomy" id="43354"/>
    <lineage>
        <taxon>Bacteria</taxon>
        <taxon>Bacillati</taxon>
        <taxon>Actinomycetota</taxon>
        <taxon>Actinomycetes</taxon>
        <taxon>Pseudonocardiales</taxon>
        <taxon>Pseudonocardiaceae</taxon>
        <taxon>Prauserella</taxon>
    </lineage>
</organism>
<proteinExistence type="predicted"/>
<comment type="caution">
    <text evidence="2">The sequence shown here is derived from an EMBL/GenBank/DDBJ whole genome shotgun (WGS) entry which is preliminary data.</text>
</comment>
<dbReference type="GO" id="GO:0016020">
    <property type="term" value="C:membrane"/>
    <property type="evidence" value="ECO:0007669"/>
    <property type="project" value="InterPro"/>
</dbReference>
<keyword evidence="3" id="KW-1185">Reference proteome</keyword>
<dbReference type="Gene3D" id="1.20.1300.10">
    <property type="entry name" value="Fumarate reductase/succinate dehydrogenase, transmembrane subunit"/>
    <property type="match status" value="1"/>
</dbReference>
<dbReference type="AlphaFoldDB" id="A0A660CLN3"/>
<name>A0A660CLN3_9PSEU</name>
<feature type="transmembrane region" description="Helical" evidence="1">
    <location>
        <begin position="222"/>
        <end position="241"/>
    </location>
</feature>
<feature type="transmembrane region" description="Helical" evidence="1">
    <location>
        <begin position="143"/>
        <end position="164"/>
    </location>
</feature>
<keyword evidence="1" id="KW-0812">Transmembrane</keyword>
<keyword evidence="1" id="KW-0472">Membrane</keyword>
<evidence type="ECO:0000256" key="1">
    <source>
        <dbReference type="SAM" id="Phobius"/>
    </source>
</evidence>
<protein>
    <submittedName>
        <fullName evidence="2">Succinate dehydrogenase / fumarate reductase cytochrome b subunit</fullName>
    </submittedName>
</protein>
<gene>
    <name evidence="2" type="ORF">JD82_03995</name>
</gene>
<dbReference type="SUPFAM" id="SSF81343">
    <property type="entry name" value="Fumarate reductase respiratory complex transmembrane subunits"/>
    <property type="match status" value="1"/>
</dbReference>
<dbReference type="OrthoDB" id="9788081at2"/>
<keyword evidence="1" id="KW-1133">Transmembrane helix</keyword>
<evidence type="ECO:0000313" key="2">
    <source>
        <dbReference type="EMBL" id="TWH22121.1"/>
    </source>
</evidence>
<sequence>MSLPSAQQGPSVADVVAERTARAVSPVSPVVAFWRTTIGKKTVMAVSGLLFVLFLIAHMVGNLKIFAGAAEFDAYGAWLRTIGEPVLSHGWYLWIQRVGLLVALVAHVTAAAQLSARDLRARPVKYAHGQRVRATYATRTMRWGGVILALFVVWHVLDLTVGVVNPDFRHGQPHHNVVVDFQVWWINLIYIVAMVMLGLHINHGFASAAQTLGVTRPARRRAIRAVGTTLAVVLTAGYLVVPLGVMTGMVS</sequence>
<dbReference type="InterPro" id="IPR034804">
    <property type="entry name" value="SQR/QFR_C/D"/>
</dbReference>